<dbReference type="OrthoDB" id="6499973at2759"/>
<keyword evidence="2" id="KW-1133">Transmembrane helix</keyword>
<dbReference type="PANTHER" id="PTHR11360:SF286">
    <property type="entry name" value="GH22266P"/>
    <property type="match status" value="1"/>
</dbReference>
<organism evidence="6">
    <name type="scientific">Enterobius vermicularis</name>
    <name type="common">Human pinworm</name>
    <dbReference type="NCBI Taxonomy" id="51028"/>
    <lineage>
        <taxon>Eukaryota</taxon>
        <taxon>Metazoa</taxon>
        <taxon>Ecdysozoa</taxon>
        <taxon>Nematoda</taxon>
        <taxon>Chromadorea</taxon>
        <taxon>Rhabditida</taxon>
        <taxon>Spirurina</taxon>
        <taxon>Oxyuridomorpha</taxon>
        <taxon>Oxyuroidea</taxon>
        <taxon>Oxyuridae</taxon>
        <taxon>Enterobius</taxon>
    </lineage>
</organism>
<feature type="transmembrane region" description="Helical" evidence="2">
    <location>
        <begin position="172"/>
        <end position="191"/>
    </location>
</feature>
<gene>
    <name evidence="4" type="ORF">EVEC_LOCUS105</name>
</gene>
<comment type="subcellular location">
    <subcellularLocation>
        <location evidence="1">Membrane</location>
        <topology evidence="1">Multi-pass membrane protein</topology>
    </subcellularLocation>
</comment>
<evidence type="ECO:0000313" key="5">
    <source>
        <dbReference type="Proteomes" id="UP000274131"/>
    </source>
</evidence>
<feature type="transmembrane region" description="Helical" evidence="2">
    <location>
        <begin position="203"/>
        <end position="222"/>
    </location>
</feature>
<evidence type="ECO:0000256" key="1">
    <source>
        <dbReference type="ARBA" id="ARBA00004141"/>
    </source>
</evidence>
<dbReference type="AlphaFoldDB" id="A0A0N4USP0"/>
<dbReference type="InterPro" id="IPR020846">
    <property type="entry name" value="MFS_dom"/>
</dbReference>
<dbReference type="Gene3D" id="1.20.1250.20">
    <property type="entry name" value="MFS general substrate transporter like domains"/>
    <property type="match status" value="1"/>
</dbReference>
<evidence type="ECO:0000313" key="6">
    <source>
        <dbReference type="WBParaSite" id="EVEC_0000016101-mRNA-1"/>
    </source>
</evidence>
<reference evidence="6" key="1">
    <citation type="submission" date="2017-02" db="UniProtKB">
        <authorList>
            <consortium name="WormBaseParasite"/>
        </authorList>
    </citation>
    <scope>IDENTIFICATION</scope>
</reference>
<feature type="transmembrane region" description="Helical" evidence="2">
    <location>
        <begin position="78"/>
        <end position="98"/>
    </location>
</feature>
<proteinExistence type="predicted"/>
<dbReference type="InterPro" id="IPR011701">
    <property type="entry name" value="MFS"/>
</dbReference>
<dbReference type="Pfam" id="PF07690">
    <property type="entry name" value="MFS_1"/>
    <property type="match status" value="1"/>
</dbReference>
<protein>
    <submittedName>
        <fullName evidence="6">MFS domain-containing protein</fullName>
    </submittedName>
</protein>
<feature type="transmembrane region" description="Helical" evidence="2">
    <location>
        <begin position="140"/>
        <end position="165"/>
    </location>
</feature>
<feature type="transmembrane region" description="Helical" evidence="2">
    <location>
        <begin position="43"/>
        <end position="66"/>
    </location>
</feature>
<evidence type="ECO:0000313" key="4">
    <source>
        <dbReference type="EMBL" id="VDD84962.1"/>
    </source>
</evidence>
<dbReference type="PANTHER" id="PTHR11360">
    <property type="entry name" value="MONOCARBOXYLATE TRANSPORTER"/>
    <property type="match status" value="1"/>
</dbReference>
<dbReference type="GO" id="GO:0008028">
    <property type="term" value="F:monocarboxylic acid transmembrane transporter activity"/>
    <property type="evidence" value="ECO:0007669"/>
    <property type="project" value="TreeGrafter"/>
</dbReference>
<feature type="domain" description="Major facilitator superfamily (MFS) profile" evidence="3">
    <location>
        <begin position="46"/>
        <end position="293"/>
    </location>
</feature>
<reference evidence="4 5" key="2">
    <citation type="submission" date="2018-10" db="EMBL/GenBank/DDBJ databases">
        <authorList>
            <consortium name="Pathogen Informatics"/>
        </authorList>
    </citation>
    <scope>NUCLEOTIDE SEQUENCE [LARGE SCALE GENOMIC DNA]</scope>
</reference>
<dbReference type="WBParaSite" id="EVEC_0000016101-mRNA-1">
    <property type="protein sequence ID" value="EVEC_0000016101-mRNA-1"/>
    <property type="gene ID" value="EVEC_0000016101"/>
</dbReference>
<keyword evidence="5" id="KW-1185">Reference proteome</keyword>
<sequence length="293" mass="31756">MESKSGREVPEKGKLESTEVLDSQNNDSLNVDIVVPLPPDGGYGWIIVFAAFSCSFVVDGIATAFGPFIDEFTEKFNASVATISIIGSSLIGSYLIVGERPLAGGLVNRFGVRSIAIFGSLLAGLGFFFSIFATNVTTMILSYGLIAGAGLGFIYLPAMVIVCFYFEKKRSVAVGLAVAGSGVGTIVVPPLNTYLIKEIGCQWTLAILAVLGFFCVFFSWLFKPLTAEQPKKLPIDNTFSAINSKECYNNGQTSTLTPKDRCQELMDENKNDFNPGYFLIMLLCLKKEIKTFS</sequence>
<evidence type="ECO:0000256" key="2">
    <source>
        <dbReference type="SAM" id="Phobius"/>
    </source>
</evidence>
<dbReference type="InterPro" id="IPR036259">
    <property type="entry name" value="MFS_trans_sf"/>
</dbReference>
<accession>A0A0N4USP0</accession>
<name>A0A0N4USP0_ENTVE</name>
<dbReference type="STRING" id="51028.A0A0N4USP0"/>
<dbReference type="Proteomes" id="UP000274131">
    <property type="component" value="Unassembled WGS sequence"/>
</dbReference>
<feature type="transmembrane region" description="Helical" evidence="2">
    <location>
        <begin position="110"/>
        <end position="134"/>
    </location>
</feature>
<dbReference type="EMBL" id="UXUI01000056">
    <property type="protein sequence ID" value="VDD84962.1"/>
    <property type="molecule type" value="Genomic_DNA"/>
</dbReference>
<keyword evidence="2" id="KW-0812">Transmembrane</keyword>
<dbReference type="SUPFAM" id="SSF103473">
    <property type="entry name" value="MFS general substrate transporter"/>
    <property type="match status" value="1"/>
</dbReference>
<dbReference type="GO" id="GO:0016020">
    <property type="term" value="C:membrane"/>
    <property type="evidence" value="ECO:0007669"/>
    <property type="project" value="UniProtKB-SubCell"/>
</dbReference>
<dbReference type="PROSITE" id="PS50850">
    <property type="entry name" value="MFS"/>
    <property type="match status" value="1"/>
</dbReference>
<keyword evidence="2" id="KW-0472">Membrane</keyword>
<dbReference type="InterPro" id="IPR050327">
    <property type="entry name" value="Proton-linked_MCT"/>
</dbReference>
<evidence type="ECO:0000259" key="3">
    <source>
        <dbReference type="PROSITE" id="PS50850"/>
    </source>
</evidence>